<feature type="compositionally biased region" description="Polar residues" evidence="5">
    <location>
        <begin position="1"/>
        <end position="17"/>
    </location>
</feature>
<feature type="transmembrane region" description="Helical" evidence="6">
    <location>
        <begin position="428"/>
        <end position="448"/>
    </location>
</feature>
<dbReference type="CDD" id="cd07042">
    <property type="entry name" value="STAS_SulP_like_sulfate_transporter"/>
    <property type="match status" value="1"/>
</dbReference>
<dbReference type="GO" id="GO:0016020">
    <property type="term" value="C:membrane"/>
    <property type="evidence" value="ECO:0007669"/>
    <property type="project" value="UniProtKB-SubCell"/>
</dbReference>
<dbReference type="OMA" id="CCLMGYL"/>
<feature type="transmembrane region" description="Helical" evidence="6">
    <location>
        <begin position="287"/>
        <end position="308"/>
    </location>
</feature>
<feature type="transmembrane region" description="Helical" evidence="6">
    <location>
        <begin position="193"/>
        <end position="211"/>
    </location>
</feature>
<feature type="domain" description="STAS" evidence="8">
    <location>
        <begin position="534"/>
        <end position="623"/>
    </location>
</feature>
<dbReference type="InterPro" id="IPR036513">
    <property type="entry name" value="STAS_dom_sf"/>
</dbReference>
<protein>
    <recommendedName>
        <fullName evidence="11">Sodium-independent sulfate anion transporter</fullName>
    </recommendedName>
</protein>
<feature type="transmembrane region" description="Helical" evidence="6">
    <location>
        <begin position="92"/>
        <end position="111"/>
    </location>
</feature>
<dbReference type="RefSeq" id="XP_014241008.1">
    <property type="nucleotide sequence ID" value="XM_014385522.2"/>
</dbReference>
<evidence type="ECO:0000256" key="6">
    <source>
        <dbReference type="SAM" id="Phobius"/>
    </source>
</evidence>
<keyword evidence="2 6" id="KW-0812">Transmembrane</keyword>
<keyword evidence="3 6" id="KW-1133">Transmembrane helix</keyword>
<dbReference type="PANTHER" id="PTHR11814">
    <property type="entry name" value="SULFATE TRANSPORTER"/>
    <property type="match status" value="1"/>
</dbReference>
<dbReference type="EnsemblMetazoa" id="XM_014385524.2">
    <property type="protein sequence ID" value="XP_014241010.1"/>
    <property type="gene ID" value="LOC106661834"/>
</dbReference>
<dbReference type="GeneID" id="106661834"/>
<evidence type="ECO:0000259" key="8">
    <source>
        <dbReference type="Pfam" id="PF01740"/>
    </source>
</evidence>
<dbReference type="InterPro" id="IPR011547">
    <property type="entry name" value="SLC26A/SulP_dom"/>
</dbReference>
<dbReference type="CTD" id="42962"/>
<feature type="domain" description="SLC26A/SulP transporter" evidence="7">
    <location>
        <begin position="94"/>
        <end position="482"/>
    </location>
</feature>
<name>A0A8I6REJ9_CIMLE</name>
<evidence type="ECO:0000259" key="7">
    <source>
        <dbReference type="Pfam" id="PF00916"/>
    </source>
</evidence>
<dbReference type="GO" id="GO:0055085">
    <property type="term" value="P:transmembrane transport"/>
    <property type="evidence" value="ECO:0007669"/>
    <property type="project" value="InterPro"/>
</dbReference>
<evidence type="ECO:0000256" key="2">
    <source>
        <dbReference type="ARBA" id="ARBA00022692"/>
    </source>
</evidence>
<dbReference type="InterPro" id="IPR001902">
    <property type="entry name" value="SLC26A/SulP_fam"/>
</dbReference>
<dbReference type="Pfam" id="PF01740">
    <property type="entry name" value="STAS"/>
    <property type="match status" value="1"/>
</dbReference>
<dbReference type="Proteomes" id="UP000494040">
    <property type="component" value="Unassembled WGS sequence"/>
</dbReference>
<dbReference type="Gene3D" id="3.30.750.24">
    <property type="entry name" value="STAS domain"/>
    <property type="match status" value="1"/>
</dbReference>
<feature type="transmembrane region" description="Helical" evidence="6">
    <location>
        <begin position="166"/>
        <end position="187"/>
    </location>
</feature>
<dbReference type="InterPro" id="IPR002645">
    <property type="entry name" value="STAS_dom"/>
</dbReference>
<feature type="transmembrane region" description="Helical" evidence="6">
    <location>
        <begin position="247"/>
        <end position="266"/>
    </location>
</feature>
<organism evidence="9 10">
    <name type="scientific">Cimex lectularius</name>
    <name type="common">Bed bug</name>
    <name type="synonym">Acanthia lectularia</name>
    <dbReference type="NCBI Taxonomy" id="79782"/>
    <lineage>
        <taxon>Eukaryota</taxon>
        <taxon>Metazoa</taxon>
        <taxon>Ecdysozoa</taxon>
        <taxon>Arthropoda</taxon>
        <taxon>Hexapoda</taxon>
        <taxon>Insecta</taxon>
        <taxon>Pterygota</taxon>
        <taxon>Neoptera</taxon>
        <taxon>Paraneoptera</taxon>
        <taxon>Hemiptera</taxon>
        <taxon>Heteroptera</taxon>
        <taxon>Panheteroptera</taxon>
        <taxon>Cimicomorpha</taxon>
        <taxon>Cimicidae</taxon>
        <taxon>Cimex</taxon>
    </lineage>
</organism>
<dbReference type="SUPFAM" id="SSF52091">
    <property type="entry name" value="SpoIIaa-like"/>
    <property type="match status" value="1"/>
</dbReference>
<dbReference type="EnsemblMetazoa" id="XM_014385523.2">
    <property type="protein sequence ID" value="XP_014241009.1"/>
    <property type="gene ID" value="LOC106661834"/>
</dbReference>
<proteinExistence type="predicted"/>
<evidence type="ECO:0000313" key="10">
    <source>
        <dbReference type="Proteomes" id="UP000494040"/>
    </source>
</evidence>
<sequence length="640" mass="70379">MTQQKQMIDSATNTSPCSHKKFHQKSEQLNVGSNDFILVEDLGPRRKISVKEKVDSVIPWFERKVKKTWTIKTFKRRFPITSWFRAYQKDDAIGDLVAGVTVGLTVIPQSLAYSSIAGLPAQYGLYSSFFGCLMYIFLGSCKDVPMGPTAICSLLTYQTLHGMGHIYATLLCFLSGIIQLLMGIMGLGIMIDFISGPVSSGFTSAVAILIISSQIKDLLGINASGATFVQMWISISQDIHNTSLWDTLLAFSCIVILLFMRLLSDIKIGSKDPELRTKYENLFNKTLWLISTSRNAILVIVGGIFGYICTIYHGTAPFKLIGHIPPGLPEFQLPSFSIDRGNQTIGFIEMCNEMGSGVFVLPLIALLENIAICKAFANGKVTDATQELIAIGLCNIGNSMVQGFPGSGSLSRSAVNNSSGVRTPLGGLYTGVLVIIALLFFTSSFYYIPKAALAAIIVAAVIFMIEVQVVKPIWRSKKSDLIPGLATFIACLVLRLEIGILIGIGLNLVSILYHAARPKISMEIKMSRGGVEYLLLTPDRCLIFPSVEYVSTLVTKHSIKQGIPVVIDCSHIYGADFTAAKVIEKLTNDFSKRHQPLFFFNLKPSVVAVFAGVCPKDFITFYKEEDLDDLLRHHLDSRRK</sequence>
<feature type="region of interest" description="Disordered" evidence="5">
    <location>
        <begin position="1"/>
        <end position="21"/>
    </location>
</feature>
<dbReference type="Pfam" id="PF00916">
    <property type="entry name" value="Sulfate_transp"/>
    <property type="match status" value="1"/>
</dbReference>
<reference evidence="9" key="1">
    <citation type="submission" date="2022-01" db="UniProtKB">
        <authorList>
            <consortium name="EnsemblMetazoa"/>
        </authorList>
    </citation>
    <scope>IDENTIFICATION</scope>
</reference>
<evidence type="ECO:0000256" key="5">
    <source>
        <dbReference type="SAM" id="MobiDB-lite"/>
    </source>
</evidence>
<feature type="transmembrane region" description="Helical" evidence="6">
    <location>
        <begin position="486"/>
        <end position="516"/>
    </location>
</feature>
<comment type="subcellular location">
    <subcellularLocation>
        <location evidence="1">Membrane</location>
        <topology evidence="1">Multi-pass membrane protein</topology>
    </subcellularLocation>
</comment>
<accession>A0A8I6REJ9</accession>
<dbReference type="FunFam" id="3.30.750.24:FF:000028">
    <property type="entry name" value="Sulfate transporter, putative"/>
    <property type="match status" value="1"/>
</dbReference>
<feature type="transmembrane region" description="Helical" evidence="6">
    <location>
        <begin position="123"/>
        <end position="141"/>
    </location>
</feature>
<evidence type="ECO:0000256" key="4">
    <source>
        <dbReference type="ARBA" id="ARBA00023136"/>
    </source>
</evidence>
<dbReference type="KEGG" id="clec:106661834"/>
<keyword evidence="4 6" id="KW-0472">Membrane</keyword>
<evidence type="ECO:0000313" key="9">
    <source>
        <dbReference type="EnsemblMetazoa" id="XP_014241010.1"/>
    </source>
</evidence>
<keyword evidence="10" id="KW-1185">Reference proteome</keyword>
<dbReference type="RefSeq" id="XP_014241010.1">
    <property type="nucleotide sequence ID" value="XM_014385524.2"/>
</dbReference>
<evidence type="ECO:0000256" key="1">
    <source>
        <dbReference type="ARBA" id="ARBA00004141"/>
    </source>
</evidence>
<evidence type="ECO:0000256" key="3">
    <source>
        <dbReference type="ARBA" id="ARBA00022989"/>
    </source>
</evidence>
<dbReference type="AlphaFoldDB" id="A0A8I6REJ9"/>
<evidence type="ECO:0008006" key="11">
    <source>
        <dbReference type="Google" id="ProtNLM"/>
    </source>
</evidence>
<feature type="transmembrane region" description="Helical" evidence="6">
    <location>
        <begin position="453"/>
        <end position="474"/>
    </location>
</feature>
<dbReference type="EnsemblMetazoa" id="XM_014385522.2">
    <property type="protein sequence ID" value="XP_014241008.1"/>
    <property type="gene ID" value="LOC106661834"/>
</dbReference>
<dbReference type="OrthoDB" id="288203at2759"/>
<feature type="transmembrane region" description="Helical" evidence="6">
    <location>
        <begin position="218"/>
        <end position="235"/>
    </location>
</feature>
<dbReference type="RefSeq" id="XP_014241009.1">
    <property type="nucleotide sequence ID" value="XM_014385523.2"/>
</dbReference>